<gene>
    <name evidence="2" type="ORF">LMG18091_02558</name>
</gene>
<organism evidence="2 3">
    <name type="scientific">Ralstonia wenshanensis</name>
    <dbReference type="NCBI Taxonomy" id="2842456"/>
    <lineage>
        <taxon>Bacteria</taxon>
        <taxon>Pseudomonadati</taxon>
        <taxon>Pseudomonadota</taxon>
        <taxon>Betaproteobacteria</taxon>
        <taxon>Burkholderiales</taxon>
        <taxon>Burkholderiaceae</taxon>
        <taxon>Ralstonia</taxon>
    </lineage>
</organism>
<evidence type="ECO:0000256" key="1">
    <source>
        <dbReference type="SAM" id="MobiDB-lite"/>
    </source>
</evidence>
<dbReference type="AlphaFoldDB" id="A0AAD2EPI8"/>
<evidence type="ECO:0000313" key="2">
    <source>
        <dbReference type="EMBL" id="CAJ0697787.1"/>
    </source>
</evidence>
<sequence length="251" mass="26827">MLAVLTGSYSKRGRASPNKPQRRCCNKGAAAHALGLAHGSAGLLGMLWRVRRARCGMLGGCGARGHGTQKLTRSANTFLIFGERIASRGIDGFGDRAGHGIPLHVMNGTAPNPGEGWASTGKVENRGTAIGTAEAVQAWLAPRGRRSQAIVFEDKHLCSALARYTQGFHTSIASSMALKATAQSVPMAASSEQGRNYKSEFADDRANPMVTRLCGGPHGPDPRIFTVLACRRCLMTIKKQQQRFVTPSIRD</sequence>
<dbReference type="EMBL" id="CATWAF010000003">
    <property type="protein sequence ID" value="CAJ0697787.1"/>
    <property type="molecule type" value="Genomic_DNA"/>
</dbReference>
<protein>
    <submittedName>
        <fullName evidence="2">Uncharacterized protein</fullName>
    </submittedName>
</protein>
<dbReference type="Proteomes" id="UP001189915">
    <property type="component" value="Unassembled WGS sequence"/>
</dbReference>
<feature type="region of interest" description="Disordered" evidence="1">
    <location>
        <begin position="1"/>
        <end position="23"/>
    </location>
</feature>
<proteinExistence type="predicted"/>
<evidence type="ECO:0000313" key="3">
    <source>
        <dbReference type="Proteomes" id="UP001189915"/>
    </source>
</evidence>
<name>A0AAD2EPI8_9RALS</name>
<keyword evidence="3" id="KW-1185">Reference proteome</keyword>
<reference evidence="2 3" key="1">
    <citation type="submission" date="2023-07" db="EMBL/GenBank/DDBJ databases">
        <authorList>
            <person name="Peeters C."/>
        </authorList>
    </citation>
    <scope>NUCLEOTIDE SEQUENCE [LARGE SCALE GENOMIC DNA]</scope>
    <source>
        <strain evidence="2 3">LMG 18091</strain>
    </source>
</reference>
<accession>A0AAD2EPI8</accession>
<comment type="caution">
    <text evidence="2">The sequence shown here is derived from an EMBL/GenBank/DDBJ whole genome shotgun (WGS) entry which is preliminary data.</text>
</comment>